<gene>
    <name evidence="1" type="ORF">CR513_26184</name>
</gene>
<dbReference type="PANTHER" id="PTHR34072">
    <property type="entry name" value="ENZYMATIC POLYPROTEIN-RELATED"/>
    <property type="match status" value="1"/>
</dbReference>
<comment type="caution">
    <text evidence="1">The sequence shown here is derived from an EMBL/GenBank/DDBJ whole genome shotgun (WGS) entry which is preliminary data.</text>
</comment>
<name>A0A371GMP2_MUCPR</name>
<accession>A0A371GMP2</accession>
<dbReference type="SUPFAM" id="SSF56672">
    <property type="entry name" value="DNA/RNA polymerases"/>
    <property type="match status" value="1"/>
</dbReference>
<dbReference type="PANTHER" id="PTHR34072:SF55">
    <property type="entry name" value="DNA_RNA POLYMERASES SUPERFAMILY PROTEIN"/>
    <property type="match status" value="1"/>
</dbReference>
<dbReference type="OrthoDB" id="1909920at2759"/>
<dbReference type="Proteomes" id="UP000257109">
    <property type="component" value="Unassembled WGS sequence"/>
</dbReference>
<protein>
    <submittedName>
        <fullName evidence="1">Uncharacterized protein</fullName>
    </submittedName>
</protein>
<reference evidence="1" key="1">
    <citation type="submission" date="2018-05" db="EMBL/GenBank/DDBJ databases">
        <title>Draft genome of Mucuna pruriens seed.</title>
        <authorList>
            <person name="Nnadi N.E."/>
            <person name="Vos R."/>
            <person name="Hasami M.H."/>
            <person name="Devisetty U.K."/>
            <person name="Aguiy J.C."/>
        </authorList>
    </citation>
    <scope>NUCLEOTIDE SEQUENCE [LARGE SCALE GENOMIC DNA]</scope>
    <source>
        <strain evidence="1">JCA_2017</strain>
    </source>
</reference>
<organism evidence="1 2">
    <name type="scientific">Mucuna pruriens</name>
    <name type="common">Velvet bean</name>
    <name type="synonym">Dolichos pruriens</name>
    <dbReference type="NCBI Taxonomy" id="157652"/>
    <lineage>
        <taxon>Eukaryota</taxon>
        <taxon>Viridiplantae</taxon>
        <taxon>Streptophyta</taxon>
        <taxon>Embryophyta</taxon>
        <taxon>Tracheophyta</taxon>
        <taxon>Spermatophyta</taxon>
        <taxon>Magnoliopsida</taxon>
        <taxon>eudicotyledons</taxon>
        <taxon>Gunneridae</taxon>
        <taxon>Pentapetalae</taxon>
        <taxon>rosids</taxon>
        <taxon>fabids</taxon>
        <taxon>Fabales</taxon>
        <taxon>Fabaceae</taxon>
        <taxon>Papilionoideae</taxon>
        <taxon>50 kb inversion clade</taxon>
        <taxon>NPAAA clade</taxon>
        <taxon>indigoferoid/millettioid clade</taxon>
        <taxon>Phaseoleae</taxon>
        <taxon>Mucuna</taxon>
    </lineage>
</organism>
<proteinExistence type="predicted"/>
<feature type="non-terminal residue" evidence="1">
    <location>
        <position position="1"/>
    </location>
</feature>
<dbReference type="Gene3D" id="3.30.70.270">
    <property type="match status" value="1"/>
</dbReference>
<dbReference type="AlphaFoldDB" id="A0A371GMP2"/>
<evidence type="ECO:0000313" key="1">
    <source>
        <dbReference type="EMBL" id="RDX91784.1"/>
    </source>
</evidence>
<dbReference type="EMBL" id="QJKJ01005036">
    <property type="protein sequence ID" value="RDX91784.1"/>
    <property type="molecule type" value="Genomic_DNA"/>
</dbReference>
<keyword evidence="2" id="KW-1185">Reference proteome</keyword>
<sequence>MANAQNVGEVRSFHGLASVYRISVKDFSSLVALLNDIEEAQERVFQGLKERLTQAPILALPNFSKSFE</sequence>
<dbReference type="InterPro" id="IPR043128">
    <property type="entry name" value="Rev_trsase/Diguanyl_cyclase"/>
</dbReference>
<evidence type="ECO:0000313" key="2">
    <source>
        <dbReference type="Proteomes" id="UP000257109"/>
    </source>
</evidence>
<dbReference type="InterPro" id="IPR043502">
    <property type="entry name" value="DNA/RNA_pol_sf"/>
</dbReference>